<evidence type="ECO:0000256" key="4">
    <source>
        <dbReference type="ARBA" id="ARBA00023002"/>
    </source>
</evidence>
<dbReference type="OrthoDB" id="9806452at2"/>
<dbReference type="Proteomes" id="UP000301309">
    <property type="component" value="Unassembled WGS sequence"/>
</dbReference>
<evidence type="ECO:0000256" key="2">
    <source>
        <dbReference type="ARBA" id="ARBA00022630"/>
    </source>
</evidence>
<evidence type="ECO:0000313" key="7">
    <source>
        <dbReference type="Proteomes" id="UP000301309"/>
    </source>
</evidence>
<dbReference type="GO" id="GO:0050660">
    <property type="term" value="F:flavin adenine dinucleotide binding"/>
    <property type="evidence" value="ECO:0007669"/>
    <property type="project" value="InterPro"/>
</dbReference>
<dbReference type="AlphaFoldDB" id="A0A4D4LP34"/>
<keyword evidence="4" id="KW-0560">Oxidoreductase</keyword>
<dbReference type="EMBL" id="BJHW01000002">
    <property type="protein sequence ID" value="GDY60208.1"/>
    <property type="molecule type" value="Genomic_DNA"/>
</dbReference>
<dbReference type="GO" id="GO:0008115">
    <property type="term" value="F:sarcosine oxidase activity"/>
    <property type="evidence" value="ECO:0007669"/>
    <property type="project" value="TreeGrafter"/>
</dbReference>
<dbReference type="SUPFAM" id="SSF51905">
    <property type="entry name" value="FAD/NAD(P)-binding domain"/>
    <property type="match status" value="1"/>
</dbReference>
<dbReference type="InterPro" id="IPR036188">
    <property type="entry name" value="FAD/NAD-bd_sf"/>
</dbReference>
<sequence length="293" mass="31595">MITGHSCELWRHLEKEWGEELFVSSGGLLTGPRDGTIVGGTLRAADQHGIEVETLSSAELRMRYPSHAAAPEEHIGVWEPSAGIVRPEASARAAVGLAGRNAGVLTGSQVSRVEVCSDGVELVTGPRTLRVRQAVITVGAWLTTLLPGLPLETVRMPISWFRPSAAGGEAKADFDLDRFPVFMRELDHGPVLWGNGRENGHDVKLGLEYGRGGFRPMDPEDHRPVRRGRGLVGSRTPPVRLRAPAGTHPGAAAVCMYARTPDDQFIIGRPGGDARLVIAGGPDIRRPSQWPRL</sequence>
<evidence type="ECO:0000256" key="5">
    <source>
        <dbReference type="SAM" id="MobiDB-lite"/>
    </source>
</evidence>
<evidence type="ECO:0000256" key="3">
    <source>
        <dbReference type="ARBA" id="ARBA00022827"/>
    </source>
</evidence>
<reference evidence="6 7" key="1">
    <citation type="journal article" date="2020" name="Int. J. Syst. Evol. Microbiol.">
        <title>Reclassification of Streptomyces castelarensis and Streptomyces sporoclivatus as later heterotypic synonyms of Streptomyces antimycoticus.</title>
        <authorList>
            <person name="Komaki H."/>
            <person name="Tamura T."/>
        </authorList>
    </citation>
    <scope>NUCLEOTIDE SEQUENCE [LARGE SCALE GENOMIC DNA]</scope>
    <source>
        <strain evidence="6 7">NBRC 13459</strain>
    </source>
</reference>
<organism evidence="6 7">
    <name type="scientific">Streptomyces violaceusniger</name>
    <dbReference type="NCBI Taxonomy" id="68280"/>
    <lineage>
        <taxon>Bacteria</taxon>
        <taxon>Bacillati</taxon>
        <taxon>Actinomycetota</taxon>
        <taxon>Actinomycetes</taxon>
        <taxon>Kitasatosporales</taxon>
        <taxon>Streptomycetaceae</taxon>
        <taxon>Streptomyces</taxon>
        <taxon>Streptomyces violaceusniger group</taxon>
    </lineage>
</organism>
<protein>
    <submittedName>
        <fullName evidence="6">Uncharacterized protein</fullName>
    </submittedName>
</protein>
<accession>A0A4D4LP34</accession>
<comment type="caution">
    <text evidence="6">The sequence shown here is derived from an EMBL/GenBank/DDBJ whole genome shotgun (WGS) entry which is preliminary data.</text>
</comment>
<gene>
    <name evidence="6" type="ORF">SVIO_108310</name>
</gene>
<evidence type="ECO:0000256" key="1">
    <source>
        <dbReference type="ARBA" id="ARBA00001974"/>
    </source>
</evidence>
<dbReference type="PANTHER" id="PTHR10961:SF7">
    <property type="entry name" value="FAD DEPENDENT OXIDOREDUCTASE DOMAIN-CONTAINING PROTEIN"/>
    <property type="match status" value="1"/>
</dbReference>
<evidence type="ECO:0000313" key="6">
    <source>
        <dbReference type="EMBL" id="GDY60208.1"/>
    </source>
</evidence>
<feature type="region of interest" description="Disordered" evidence="5">
    <location>
        <begin position="214"/>
        <end position="245"/>
    </location>
</feature>
<comment type="cofactor">
    <cofactor evidence="1">
        <name>FAD</name>
        <dbReference type="ChEBI" id="CHEBI:57692"/>
    </cofactor>
</comment>
<name>A0A4D4LP34_STRVO</name>
<proteinExistence type="predicted"/>
<keyword evidence="2" id="KW-0285">Flavoprotein</keyword>
<dbReference type="PANTHER" id="PTHR10961">
    <property type="entry name" value="PEROXISOMAL SARCOSINE OXIDASE"/>
    <property type="match status" value="1"/>
</dbReference>
<keyword evidence="3" id="KW-0274">FAD</keyword>
<keyword evidence="7" id="KW-1185">Reference proteome</keyword>
<dbReference type="InterPro" id="IPR045170">
    <property type="entry name" value="MTOX"/>
</dbReference>
<dbReference type="Gene3D" id="3.30.9.10">
    <property type="entry name" value="D-Amino Acid Oxidase, subunit A, domain 2"/>
    <property type="match status" value="2"/>
</dbReference>